<dbReference type="InterPro" id="IPR036118">
    <property type="entry name" value="UreE_N_sf"/>
</dbReference>
<comment type="subcellular location">
    <subcellularLocation>
        <location evidence="1 5">Cytoplasm</location>
    </subcellularLocation>
</comment>
<dbReference type="InterPro" id="IPR007864">
    <property type="entry name" value="UreE_C_dom"/>
</dbReference>
<evidence type="ECO:0000256" key="4">
    <source>
        <dbReference type="ARBA" id="ARBA00023186"/>
    </source>
</evidence>
<organism evidence="7 8">
    <name type="scientific">Aequitasia blattaphilus</name>
    <dbReference type="NCBI Taxonomy" id="2949332"/>
    <lineage>
        <taxon>Bacteria</taxon>
        <taxon>Bacillati</taxon>
        <taxon>Bacillota</taxon>
        <taxon>Clostridia</taxon>
        <taxon>Lachnospirales</taxon>
        <taxon>Lachnospiraceae</taxon>
        <taxon>Aequitasia</taxon>
    </lineage>
</organism>
<dbReference type="Proteomes" id="UP001523566">
    <property type="component" value="Unassembled WGS sequence"/>
</dbReference>
<keyword evidence="2 5" id="KW-0963">Cytoplasm</keyword>
<reference evidence="7 8" key="1">
    <citation type="journal article" date="2022" name="Genome Biol. Evol.">
        <title>Host diet, physiology and behaviors set the stage for Lachnospiraceae cladogenesis.</title>
        <authorList>
            <person name="Vera-Ponce De Leon A."/>
            <person name="Schneider M."/>
            <person name="Jahnes B.C."/>
            <person name="Sadowski V."/>
            <person name="Camuy-Velez L.A."/>
            <person name="Duan J."/>
            <person name="Sabree Z.L."/>
        </authorList>
    </citation>
    <scope>NUCLEOTIDE SEQUENCE [LARGE SCALE GENOMIC DNA]</scope>
    <source>
        <strain evidence="7 8">PAL113</strain>
    </source>
</reference>
<dbReference type="InterPro" id="IPR012406">
    <property type="entry name" value="UreE"/>
</dbReference>
<evidence type="ECO:0000256" key="1">
    <source>
        <dbReference type="ARBA" id="ARBA00004496"/>
    </source>
</evidence>
<dbReference type="SMART" id="SM00988">
    <property type="entry name" value="UreE_N"/>
    <property type="match status" value="1"/>
</dbReference>
<dbReference type="Pfam" id="PF05194">
    <property type="entry name" value="UreE_C"/>
    <property type="match status" value="1"/>
</dbReference>
<evidence type="ECO:0000256" key="2">
    <source>
        <dbReference type="ARBA" id="ARBA00022490"/>
    </source>
</evidence>
<comment type="similarity">
    <text evidence="5">Belongs to the UreE family.</text>
</comment>
<dbReference type="Pfam" id="PF02814">
    <property type="entry name" value="UreE_N"/>
    <property type="match status" value="1"/>
</dbReference>
<dbReference type="EMBL" id="JAMZFW010000009">
    <property type="protein sequence ID" value="MCP1102256.1"/>
    <property type="molecule type" value="Genomic_DNA"/>
</dbReference>
<name>A0ABT1E8V5_9FIRM</name>
<evidence type="ECO:0000256" key="5">
    <source>
        <dbReference type="HAMAP-Rule" id="MF_00822"/>
    </source>
</evidence>
<protein>
    <recommendedName>
        <fullName evidence="5">Urease accessory protein UreE</fullName>
    </recommendedName>
</protein>
<dbReference type="InterPro" id="IPR004029">
    <property type="entry name" value="UreE_N"/>
</dbReference>
<sequence length="145" mass="16596">MIIEKIIGSIGDTNKKIDYVNVEWFERDKRLLKKVSEEGVEIGLRLHKPLNDGDILFEDDEKIIAVQLTPTELIKIRINDIKEMGRACFEIGNRHISPAIEADCVKIPFDEPTLAYLIKLGFSAEKVIEKFVGFIECQGHSHHHE</sequence>
<comment type="caution">
    <text evidence="7">The sequence shown here is derived from an EMBL/GenBank/DDBJ whole genome shotgun (WGS) entry which is preliminary data.</text>
</comment>
<dbReference type="RefSeq" id="WP_262066044.1">
    <property type="nucleotide sequence ID" value="NZ_JAMXOD010000009.1"/>
</dbReference>
<feature type="domain" description="UreE urease accessory N-terminal" evidence="6">
    <location>
        <begin position="2"/>
        <end position="64"/>
    </location>
</feature>
<keyword evidence="3 5" id="KW-0533">Nickel</keyword>
<dbReference type="SUPFAM" id="SSF69287">
    <property type="entry name" value="Urease metallochaperone UreE, N-terminal domain"/>
    <property type="match status" value="1"/>
</dbReference>
<proteinExistence type="inferred from homology"/>
<keyword evidence="4 5" id="KW-0143">Chaperone</keyword>
<dbReference type="CDD" id="cd00571">
    <property type="entry name" value="UreE"/>
    <property type="match status" value="1"/>
</dbReference>
<evidence type="ECO:0000313" key="7">
    <source>
        <dbReference type="EMBL" id="MCP1102256.1"/>
    </source>
</evidence>
<evidence type="ECO:0000259" key="6">
    <source>
        <dbReference type="SMART" id="SM00988"/>
    </source>
</evidence>
<keyword evidence="8" id="KW-1185">Reference proteome</keyword>
<evidence type="ECO:0000256" key="3">
    <source>
        <dbReference type="ARBA" id="ARBA00022596"/>
    </source>
</evidence>
<accession>A0ABT1E8V5</accession>
<dbReference type="HAMAP" id="MF_00822">
    <property type="entry name" value="UreE"/>
    <property type="match status" value="1"/>
</dbReference>
<comment type="function">
    <text evidence="5">Involved in urease metallocenter assembly. Binds nickel. Probably functions as a nickel donor during metallocenter assembly.</text>
</comment>
<evidence type="ECO:0000313" key="8">
    <source>
        <dbReference type="Proteomes" id="UP001523566"/>
    </source>
</evidence>
<dbReference type="Gene3D" id="3.30.70.790">
    <property type="entry name" value="UreE, C-terminal domain"/>
    <property type="match status" value="1"/>
</dbReference>
<dbReference type="Gene3D" id="2.60.260.20">
    <property type="entry name" value="Urease metallochaperone UreE, N-terminal domain"/>
    <property type="match status" value="1"/>
</dbReference>
<dbReference type="SUPFAM" id="SSF69737">
    <property type="entry name" value="Urease metallochaperone UreE, C-terminal domain"/>
    <property type="match status" value="1"/>
</dbReference>
<gene>
    <name evidence="5" type="primary">ureE</name>
    <name evidence="7" type="ORF">NK125_07525</name>
</gene>
<dbReference type="PIRSF" id="PIRSF036402">
    <property type="entry name" value="Ureas_acces_UreE"/>
    <property type="match status" value="1"/>
</dbReference>